<evidence type="ECO:0000256" key="6">
    <source>
        <dbReference type="ARBA" id="ARBA00035183"/>
    </source>
</evidence>
<reference evidence="8" key="2">
    <citation type="submission" date="2019-04" db="EMBL/GenBank/DDBJ databases">
        <title>Friends and foes A comparative genomics studyof 23 Aspergillus species from section Flavi.</title>
        <authorList>
            <consortium name="DOE Joint Genome Institute"/>
            <person name="Kjaerbolling I."/>
            <person name="Vesth T."/>
            <person name="Frisvad J.C."/>
            <person name="Nybo J.L."/>
            <person name="Theobald S."/>
            <person name="Kildgaard S."/>
            <person name="Isbrandt T."/>
            <person name="Kuo A."/>
            <person name="Sato A."/>
            <person name="Lyhne E.K."/>
            <person name="Kogle M.E."/>
            <person name="Wiebenga A."/>
            <person name="Kun R.S."/>
            <person name="Lubbers R.J."/>
            <person name="Makela M.R."/>
            <person name="Barry K."/>
            <person name="Chovatia M."/>
            <person name="Clum A."/>
            <person name="Daum C."/>
            <person name="Haridas S."/>
            <person name="He G."/>
            <person name="LaButti K."/>
            <person name="Lipzen A."/>
            <person name="Mondo S."/>
            <person name="Riley R."/>
            <person name="Salamov A."/>
            <person name="Simmons B.A."/>
            <person name="Magnuson J.K."/>
            <person name="Henrissat B."/>
            <person name="Mortensen U.H."/>
            <person name="Larsen T.O."/>
            <person name="Devries R.P."/>
            <person name="Grigoriev I.V."/>
            <person name="Machida M."/>
            <person name="Baker S.E."/>
            <person name="Andersen M.R."/>
        </authorList>
    </citation>
    <scope>NUCLEOTIDE SEQUENCE [LARGE SCALE GENOMIC DNA]</scope>
    <source>
        <strain evidence="8">IBT 14317</strain>
    </source>
</reference>
<accession>A0A5N6GA47</accession>
<dbReference type="AlphaFoldDB" id="A0A5N6GA47"/>
<evidence type="ECO:0000313" key="8">
    <source>
        <dbReference type="EMBL" id="KAE8389699.1"/>
    </source>
</evidence>
<keyword evidence="5" id="KW-0687">Ribonucleoprotein</keyword>
<evidence type="ECO:0000256" key="4">
    <source>
        <dbReference type="ARBA" id="ARBA00023128"/>
    </source>
</evidence>
<proteinExistence type="inferred from homology"/>
<dbReference type="Proteomes" id="UP000326877">
    <property type="component" value="Unassembled WGS sequence"/>
</dbReference>
<evidence type="ECO:0000256" key="1">
    <source>
        <dbReference type="ARBA" id="ARBA00004173"/>
    </source>
</evidence>
<evidence type="ECO:0000256" key="3">
    <source>
        <dbReference type="ARBA" id="ARBA00022980"/>
    </source>
</evidence>
<comment type="similarity">
    <text evidence="2">Belongs to the mitochondrion-specific ribosomal protein mL50 family.</text>
</comment>
<dbReference type="OrthoDB" id="6220758at2759"/>
<organism evidence="8">
    <name type="scientific">Petromyces alliaceus</name>
    <name type="common">Aspergillus alliaceus</name>
    <dbReference type="NCBI Taxonomy" id="209559"/>
    <lineage>
        <taxon>Eukaryota</taxon>
        <taxon>Fungi</taxon>
        <taxon>Dikarya</taxon>
        <taxon>Ascomycota</taxon>
        <taxon>Pezizomycotina</taxon>
        <taxon>Eurotiomycetes</taxon>
        <taxon>Eurotiomycetidae</taxon>
        <taxon>Eurotiales</taxon>
        <taxon>Aspergillaceae</taxon>
        <taxon>Aspergillus</taxon>
        <taxon>Aspergillus subgen. Circumdati</taxon>
    </lineage>
</organism>
<dbReference type="InterPro" id="IPR018305">
    <property type="entry name" value="Ribosomal_m50"/>
</dbReference>
<evidence type="ECO:0000313" key="10">
    <source>
        <dbReference type="Proteomes" id="UP000541154"/>
    </source>
</evidence>
<dbReference type="Proteomes" id="UP000541154">
    <property type="component" value="Unassembled WGS sequence"/>
</dbReference>
<dbReference type="EMBL" id="ML735262">
    <property type="protein sequence ID" value="KAE8389699.1"/>
    <property type="molecule type" value="Genomic_DNA"/>
</dbReference>
<protein>
    <recommendedName>
        <fullName evidence="6">Large ribosomal subunit protein mL50</fullName>
    </recommendedName>
</protein>
<feature type="region of interest" description="Disordered" evidence="7">
    <location>
        <begin position="82"/>
        <end position="101"/>
    </location>
</feature>
<keyword evidence="4" id="KW-0496">Mitochondrion</keyword>
<dbReference type="GO" id="GO:0005739">
    <property type="term" value="C:mitochondrion"/>
    <property type="evidence" value="ECO:0007669"/>
    <property type="project" value="UniProtKB-SubCell"/>
</dbReference>
<dbReference type="GO" id="GO:1990904">
    <property type="term" value="C:ribonucleoprotein complex"/>
    <property type="evidence" value="ECO:0007669"/>
    <property type="project" value="UniProtKB-KW"/>
</dbReference>
<reference evidence="9 10" key="1">
    <citation type="submission" date="2019-04" db="EMBL/GenBank/DDBJ databases">
        <title>Aspergillus burnettii sp. nov., novel species from soil in southeast Queensland.</title>
        <authorList>
            <person name="Gilchrist C.L.M."/>
            <person name="Pitt J.I."/>
            <person name="Lange L."/>
            <person name="Lacey H.J."/>
            <person name="Vuong D."/>
            <person name="Midgley D.J."/>
            <person name="Greenfield P."/>
            <person name="Bradbury M."/>
            <person name="Lacey E."/>
            <person name="Busk P.K."/>
            <person name="Pilgaard B."/>
            <person name="Chooi Y.H."/>
            <person name="Piggott A.M."/>
        </authorList>
    </citation>
    <scope>NUCLEOTIDE SEQUENCE [LARGE SCALE GENOMIC DNA]</scope>
    <source>
        <strain evidence="9 10">FRR 5400</strain>
    </source>
</reference>
<evidence type="ECO:0000256" key="2">
    <source>
        <dbReference type="ARBA" id="ARBA00008860"/>
    </source>
</evidence>
<dbReference type="GO" id="GO:0005840">
    <property type="term" value="C:ribosome"/>
    <property type="evidence" value="ECO:0007669"/>
    <property type="project" value="UniProtKB-KW"/>
</dbReference>
<evidence type="ECO:0000256" key="7">
    <source>
        <dbReference type="SAM" id="MobiDB-lite"/>
    </source>
</evidence>
<evidence type="ECO:0000313" key="9">
    <source>
        <dbReference type="EMBL" id="KAF5862146.1"/>
    </source>
</evidence>
<comment type="subcellular location">
    <subcellularLocation>
        <location evidence="1">Mitochondrion</location>
    </subcellularLocation>
</comment>
<name>A0A5N6GA47_PETAA</name>
<keyword evidence="3" id="KW-0689">Ribosomal protein</keyword>
<accession>A0A5N7C6L3</accession>
<evidence type="ECO:0000256" key="5">
    <source>
        <dbReference type="ARBA" id="ARBA00023274"/>
    </source>
</evidence>
<dbReference type="Pfam" id="PF10501">
    <property type="entry name" value="Ribosomal_L50"/>
    <property type="match status" value="1"/>
</dbReference>
<sequence length="388" mass="43436">MRPSLRLLNLEVSSLQGSRSLYVCSICRQETRPRPVLARQFLRNASNAAPITERVRRKIWGTDNPPGLKDPYGGEGVLERKFRKDQPATQETQTEGLPQPVEAELAGEDEITPSASYEPATDFHGLPRVGHLGEWYNLPPTEADVFDKFALKKRLTKKGHVSLAAHQAAVEICLMHALNKPLVKVCDVAEHEQPVFKMIWKCKVKADASGQWGQAIVYPNKEAEEALVYIFKQIGGEAEPAVEEQAAEEAEEAVEATEFQEYPADVNGPAAGFFGYHDVQDKGFLSLPLNDPATRFAFFKRFSQLSGHYFPDTVVHSAATVRQAVEYVQSVNNPKPQKLADHLANSPSLRHMSNVKLFAKRQTVRDRDEELGRKKLIEAELRDRGLIE</sequence>
<dbReference type="OMA" id="PGHWGEE"/>
<feature type="compositionally biased region" description="Polar residues" evidence="7">
    <location>
        <begin position="87"/>
        <end position="96"/>
    </location>
</feature>
<accession>A0A8H6A7U4</accession>
<dbReference type="EMBL" id="SPNV01000081">
    <property type="protein sequence ID" value="KAF5862146.1"/>
    <property type="molecule type" value="Genomic_DNA"/>
</dbReference>
<gene>
    <name evidence="8" type="ORF">BDV23DRAFT_156717</name>
    <name evidence="9" type="ORF">ETB97_012131</name>
</gene>
<keyword evidence="10" id="KW-1185">Reference proteome</keyword>